<comment type="caution">
    <text evidence="2">The sequence shown here is derived from an EMBL/GenBank/DDBJ whole genome shotgun (WGS) entry which is preliminary data.</text>
</comment>
<dbReference type="OrthoDB" id="2331324at2759"/>
<sequence>MLKQIFTSLISISTYIFTIFIILTCLLFPVKAQSVEDTIIAWSESKNARTFFLRVLPIIGQHLLLREYLDDEITLRMRLFKDMVQTFLPPLVALVAFFISPAYTEPKYRIPIHCFFLLNLISACVTFRLSVDDFEKHKDNDEVSYPKYKIFMRICACFNILSGGLFLYSLYIKYGLRSENFIIYSSSLGVILIGSILSLFKRNVNSLGYTIRTLFIGIISYYTTTDHWEMNEVSITISLVAASLTLSFAISDLHKLEESFIFKLDHLKENKKPRHYIPYNVVHLEEERIKLVKENQELYKKLLRYEGKLY</sequence>
<keyword evidence="1" id="KW-0812">Transmembrane</keyword>
<keyword evidence="3" id="KW-1185">Reference proteome</keyword>
<feature type="transmembrane region" description="Helical" evidence="1">
    <location>
        <begin position="181"/>
        <end position="200"/>
    </location>
</feature>
<gene>
    <name evidence="2" type="ORF">C1645_773467</name>
</gene>
<reference evidence="2 3" key="1">
    <citation type="submission" date="2018-06" db="EMBL/GenBank/DDBJ databases">
        <title>Comparative genomics reveals the genomic features of Rhizophagus irregularis, R. cerebriforme, R. diaphanum and Gigaspora rosea, and their symbiotic lifestyle signature.</title>
        <authorList>
            <person name="Morin E."/>
            <person name="San Clemente H."/>
            <person name="Chen E.C.H."/>
            <person name="De La Providencia I."/>
            <person name="Hainaut M."/>
            <person name="Kuo A."/>
            <person name="Kohler A."/>
            <person name="Murat C."/>
            <person name="Tang N."/>
            <person name="Roy S."/>
            <person name="Loubradou J."/>
            <person name="Henrissat B."/>
            <person name="Grigoriev I.V."/>
            <person name="Corradi N."/>
            <person name="Roux C."/>
            <person name="Martin F.M."/>
        </authorList>
    </citation>
    <scope>NUCLEOTIDE SEQUENCE [LARGE SCALE GENOMIC DNA]</scope>
    <source>
        <strain evidence="2 3">DAOM 227022</strain>
    </source>
</reference>
<feature type="transmembrane region" description="Helical" evidence="1">
    <location>
        <begin position="150"/>
        <end position="169"/>
    </location>
</feature>
<evidence type="ECO:0000313" key="2">
    <source>
        <dbReference type="EMBL" id="RIA89014.1"/>
    </source>
</evidence>
<feature type="transmembrane region" description="Helical" evidence="1">
    <location>
        <begin position="86"/>
        <end position="104"/>
    </location>
</feature>
<feature type="transmembrane region" description="Helical" evidence="1">
    <location>
        <begin position="110"/>
        <end position="129"/>
    </location>
</feature>
<evidence type="ECO:0000256" key="1">
    <source>
        <dbReference type="SAM" id="Phobius"/>
    </source>
</evidence>
<dbReference type="Proteomes" id="UP000265703">
    <property type="component" value="Unassembled WGS sequence"/>
</dbReference>
<keyword evidence="1" id="KW-0472">Membrane</keyword>
<keyword evidence="1" id="KW-1133">Transmembrane helix</keyword>
<accession>A0A397T1U0</accession>
<proteinExistence type="predicted"/>
<organism evidence="2 3">
    <name type="scientific">Glomus cerebriforme</name>
    <dbReference type="NCBI Taxonomy" id="658196"/>
    <lineage>
        <taxon>Eukaryota</taxon>
        <taxon>Fungi</taxon>
        <taxon>Fungi incertae sedis</taxon>
        <taxon>Mucoromycota</taxon>
        <taxon>Glomeromycotina</taxon>
        <taxon>Glomeromycetes</taxon>
        <taxon>Glomerales</taxon>
        <taxon>Glomeraceae</taxon>
        <taxon>Glomus</taxon>
    </lineage>
</organism>
<name>A0A397T1U0_9GLOM</name>
<feature type="transmembrane region" description="Helical" evidence="1">
    <location>
        <begin position="6"/>
        <end position="28"/>
    </location>
</feature>
<evidence type="ECO:0000313" key="3">
    <source>
        <dbReference type="Proteomes" id="UP000265703"/>
    </source>
</evidence>
<dbReference type="EMBL" id="QKYT01000236">
    <property type="protein sequence ID" value="RIA89014.1"/>
    <property type="molecule type" value="Genomic_DNA"/>
</dbReference>
<protein>
    <submittedName>
        <fullName evidence="2">Uncharacterized protein</fullName>
    </submittedName>
</protein>
<dbReference type="AlphaFoldDB" id="A0A397T1U0"/>